<evidence type="ECO:0000313" key="7">
    <source>
        <dbReference type="Proteomes" id="UP000244066"/>
    </source>
</evidence>
<dbReference type="InterPro" id="IPR016082">
    <property type="entry name" value="Ribosomal_uL30_ferredoxin-like"/>
</dbReference>
<dbReference type="GO" id="GO:0003723">
    <property type="term" value="F:RNA binding"/>
    <property type="evidence" value="ECO:0007669"/>
    <property type="project" value="TreeGrafter"/>
</dbReference>
<dbReference type="GO" id="GO:0000463">
    <property type="term" value="P:maturation of LSU-rRNA from tricistronic rRNA transcript (SSU-rRNA, 5.8S rRNA, LSU-rRNA)"/>
    <property type="evidence" value="ECO:0007669"/>
    <property type="project" value="TreeGrafter"/>
</dbReference>
<comment type="caution">
    <text evidence="6">The sequence shown here is derived from an EMBL/GenBank/DDBJ whole genome shotgun (WGS) entry which is preliminary data.</text>
</comment>
<dbReference type="GO" id="GO:0006412">
    <property type="term" value="P:translation"/>
    <property type="evidence" value="ECO:0007669"/>
    <property type="project" value="UniProtKB-UniRule"/>
</dbReference>
<name>A0A2R7Y5E5_9ARCH</name>
<gene>
    <name evidence="4" type="primary">rpl30</name>
    <name evidence="6" type="ORF">B9J98_03660</name>
</gene>
<dbReference type="NCBIfam" id="TIGR01309">
    <property type="entry name" value="uL30_arch"/>
    <property type="match status" value="1"/>
</dbReference>
<accession>A0A2R7Y5E5</accession>
<dbReference type="Proteomes" id="UP000244066">
    <property type="component" value="Unassembled WGS sequence"/>
</dbReference>
<dbReference type="InterPro" id="IPR035808">
    <property type="entry name" value="Ribosomal_uL30_euk_arc"/>
</dbReference>
<dbReference type="GO" id="GO:0022625">
    <property type="term" value="C:cytosolic large ribosomal subunit"/>
    <property type="evidence" value="ECO:0007669"/>
    <property type="project" value="UniProtKB-UniRule"/>
</dbReference>
<dbReference type="InterPro" id="IPR039699">
    <property type="entry name" value="Ribosomal_uL30"/>
</dbReference>
<dbReference type="PANTHER" id="PTHR11524:SF16">
    <property type="entry name" value="LARGE RIBOSOMAL SUBUNIT PROTEIN UL30"/>
    <property type="match status" value="1"/>
</dbReference>
<evidence type="ECO:0000259" key="5">
    <source>
        <dbReference type="Pfam" id="PF00327"/>
    </source>
</evidence>
<dbReference type="Gene3D" id="3.30.1390.20">
    <property type="entry name" value="Ribosomal protein L30, ferredoxin-like fold domain"/>
    <property type="match status" value="1"/>
</dbReference>
<comment type="similarity">
    <text evidence="1 4">Belongs to the universal ribosomal protein uL30 family.</text>
</comment>
<evidence type="ECO:0000313" key="6">
    <source>
        <dbReference type="EMBL" id="PUA32730.1"/>
    </source>
</evidence>
<dbReference type="InterPro" id="IPR036919">
    <property type="entry name" value="Ribo_uL30_ferredoxin-like_sf"/>
</dbReference>
<dbReference type="SUPFAM" id="SSF55129">
    <property type="entry name" value="Ribosomal protein L30p/L7e"/>
    <property type="match status" value="1"/>
</dbReference>
<feature type="domain" description="Large ribosomal subunit protein uL30-like ferredoxin-like fold" evidence="5">
    <location>
        <begin position="2"/>
        <end position="49"/>
    </location>
</feature>
<dbReference type="HAMAP" id="MF_01371_A">
    <property type="entry name" value="Ribosomal_uL30_A"/>
    <property type="match status" value="1"/>
</dbReference>
<evidence type="ECO:0000256" key="1">
    <source>
        <dbReference type="ARBA" id="ARBA00007594"/>
    </source>
</evidence>
<evidence type="ECO:0000256" key="4">
    <source>
        <dbReference type="HAMAP-Rule" id="MF_01371"/>
    </source>
</evidence>
<dbReference type="EMBL" id="NDWU01000007">
    <property type="protein sequence ID" value="PUA32730.1"/>
    <property type="molecule type" value="Genomic_DNA"/>
</dbReference>
<evidence type="ECO:0000256" key="2">
    <source>
        <dbReference type="ARBA" id="ARBA00022980"/>
    </source>
</evidence>
<evidence type="ECO:0000256" key="3">
    <source>
        <dbReference type="ARBA" id="ARBA00023274"/>
    </source>
</evidence>
<dbReference type="GO" id="GO:0003735">
    <property type="term" value="F:structural constituent of ribosome"/>
    <property type="evidence" value="ECO:0007669"/>
    <property type="project" value="UniProtKB-UniRule"/>
</dbReference>
<dbReference type="AlphaFoldDB" id="A0A2R7Y5E5"/>
<organism evidence="6 7">
    <name type="scientific">Candidatus Terraquivivens tikiterensis</name>
    <dbReference type="NCBI Taxonomy" id="1980982"/>
    <lineage>
        <taxon>Archaea</taxon>
        <taxon>Nitrososphaerota</taxon>
        <taxon>Candidatus Wolframiiraptoraceae</taxon>
        <taxon>Candidatus Terraquivivens</taxon>
    </lineage>
</organism>
<dbReference type="Gene3D" id="1.10.15.30">
    <property type="match status" value="1"/>
</dbReference>
<sequence length="152" mass="17319">MVRIKGSVGASEEELSTLRMLNLPRANYATIVRNTSSFLGMLRKVQHYITWGEPTLKTVKRLLVKRGELDGGKKLDEESVKALGFNSIDELAERIFSGEVTLSQLKERGLKPFFRLHPPKKGFKHSIKRPFKDKGEFGYRGKEINNLVVRMS</sequence>
<keyword evidence="3 4" id="KW-0687">Ribonucleoprotein</keyword>
<dbReference type="Pfam" id="PF00327">
    <property type="entry name" value="Ribosomal_L30"/>
    <property type="match status" value="1"/>
</dbReference>
<dbReference type="InterPro" id="IPR005997">
    <property type="entry name" value="Ribosomal_uL30_arc"/>
</dbReference>
<proteinExistence type="inferred from homology"/>
<reference evidence="6 7" key="1">
    <citation type="submission" date="2017-04" db="EMBL/GenBank/DDBJ databases">
        <title>Draft Aigarchaeota genome from a New Zealand hot spring.</title>
        <authorList>
            <person name="Reysenbach A.-L."/>
            <person name="Donaho J.A."/>
            <person name="Gerhart J."/>
            <person name="Kelley J.F."/>
            <person name="Kouba K."/>
            <person name="Podar M."/>
            <person name="Stott M."/>
        </authorList>
    </citation>
    <scope>NUCLEOTIDE SEQUENCE [LARGE SCALE GENOMIC DNA]</scope>
    <source>
        <strain evidence="6">NZ13_MG1</strain>
    </source>
</reference>
<dbReference type="NCBIfam" id="NF004711">
    <property type="entry name" value="PRK06049.1"/>
    <property type="match status" value="1"/>
</dbReference>
<protein>
    <recommendedName>
        <fullName evidence="4">Large ribosomal subunit protein uL30</fullName>
    </recommendedName>
</protein>
<dbReference type="PANTHER" id="PTHR11524">
    <property type="entry name" value="60S RIBOSOMAL PROTEIN L7"/>
    <property type="match status" value="1"/>
</dbReference>
<dbReference type="CDD" id="cd01657">
    <property type="entry name" value="Ribosomal_L7_archeal_euk"/>
    <property type="match status" value="1"/>
</dbReference>
<keyword evidence="2 4" id="KW-0689">Ribosomal protein</keyword>
<comment type="subunit">
    <text evidence="4">Part of the 50S ribosomal subunit.</text>
</comment>